<dbReference type="PANTHER" id="PTHR33048:SF2">
    <property type="entry name" value="SRPK"/>
    <property type="match status" value="1"/>
</dbReference>
<evidence type="ECO:0000256" key="6">
    <source>
        <dbReference type="SAM" id="MobiDB-lite"/>
    </source>
</evidence>
<proteinExistence type="inferred from homology"/>
<feature type="region of interest" description="Disordered" evidence="6">
    <location>
        <begin position="356"/>
        <end position="376"/>
    </location>
</feature>
<feature type="transmembrane region" description="Helical" evidence="7">
    <location>
        <begin position="158"/>
        <end position="182"/>
    </location>
</feature>
<dbReference type="GeneID" id="19237702"/>
<evidence type="ECO:0000313" key="9">
    <source>
        <dbReference type="EMBL" id="ERF76938.1"/>
    </source>
</evidence>
<dbReference type="EMBL" id="KE720681">
    <property type="protein sequence ID" value="ERF76938.1"/>
    <property type="molecule type" value="Genomic_DNA"/>
</dbReference>
<keyword evidence="4 7" id="KW-0472">Membrane</keyword>
<dbReference type="AlphaFoldDB" id="U1GWR5"/>
<feature type="transmembrane region" description="Helical" evidence="7">
    <location>
        <begin position="237"/>
        <end position="259"/>
    </location>
</feature>
<evidence type="ECO:0000256" key="1">
    <source>
        <dbReference type="ARBA" id="ARBA00004141"/>
    </source>
</evidence>
<evidence type="ECO:0000256" key="4">
    <source>
        <dbReference type="ARBA" id="ARBA00023136"/>
    </source>
</evidence>
<dbReference type="Pfam" id="PF20684">
    <property type="entry name" value="Fung_rhodopsin"/>
    <property type="match status" value="1"/>
</dbReference>
<evidence type="ECO:0000256" key="3">
    <source>
        <dbReference type="ARBA" id="ARBA00022989"/>
    </source>
</evidence>
<feature type="region of interest" description="Disordered" evidence="6">
    <location>
        <begin position="412"/>
        <end position="496"/>
    </location>
</feature>
<dbReference type="GO" id="GO:0016020">
    <property type="term" value="C:membrane"/>
    <property type="evidence" value="ECO:0007669"/>
    <property type="project" value="UniProtKB-SubCell"/>
</dbReference>
<dbReference type="HOGENOM" id="CLU_631659_0_0_1"/>
<sequence>MKVASLPPNSPLEIEPWVLIAIAVAIVVLRCFARIQATGVRQLELDDWAMNIALILFICTGFFARIVAAATNIDPRVNPNQMPIALTPGLSNNNMTDNYRASLDPASVEHQIRVAGSKLHLIGWSLYVSTLWCVKLCIAVFYTRLIDGLFHMMIHIRIAYVAIGVSYVAVMATLLGACQPFHRHWQINPNPGDHCLPATSVLTSYVVVVLNVLTDLYLVHIPILILWNARISQSKKLFLIMLFSGAIFVIIASIIRVYFIQAGDRDGGESAAIWGLRETLVAFIIGNLPVIYGGIRLWRQRFENSEVHPRSRARIRGWPGGNRIRRLFSRPGRCEDPIMSEKATPGYDCATLTAMDAKESSSESGRQASPPLGPYRASSCFSTDMRGSHAPCAEMDSTFGVQVIRGSKVDIESAQSKDETVETARKHSRMDSKDWLGPLLMDPPSGKPNLGRVSQPPSEGWPLRRSILQIPIDRQQRESDTLDDPNDTKWFTTDTP</sequence>
<dbReference type="Proteomes" id="UP000019373">
    <property type="component" value="Unassembled WGS sequence"/>
</dbReference>
<name>U1GWR5_ENDPU</name>
<evidence type="ECO:0000259" key="8">
    <source>
        <dbReference type="Pfam" id="PF20684"/>
    </source>
</evidence>
<feature type="transmembrane region" description="Helical" evidence="7">
    <location>
        <begin position="124"/>
        <end position="146"/>
    </location>
</feature>
<feature type="transmembrane region" description="Helical" evidence="7">
    <location>
        <begin position="279"/>
        <end position="298"/>
    </location>
</feature>
<evidence type="ECO:0000256" key="2">
    <source>
        <dbReference type="ARBA" id="ARBA00022692"/>
    </source>
</evidence>
<keyword evidence="3 7" id="KW-1133">Transmembrane helix</keyword>
<reference evidence="10" key="1">
    <citation type="journal article" date="2014" name="BMC Genomics">
        <title>Genome characteristics reveal the impact of lichenization on lichen-forming fungus Endocarpon pusillum Hedwig (Verrucariales, Ascomycota).</title>
        <authorList>
            <person name="Wang Y.-Y."/>
            <person name="Liu B."/>
            <person name="Zhang X.-Y."/>
            <person name="Zhou Q.-M."/>
            <person name="Zhang T."/>
            <person name="Li H."/>
            <person name="Yu Y.-F."/>
            <person name="Zhang X.-L."/>
            <person name="Hao X.-Y."/>
            <person name="Wang M."/>
            <person name="Wang L."/>
            <person name="Wei J.-C."/>
        </authorList>
    </citation>
    <scope>NUCLEOTIDE SEQUENCE [LARGE SCALE GENOMIC DNA]</scope>
    <source>
        <strain evidence="10">Z07020 / HMAS-L-300199</strain>
    </source>
</reference>
<gene>
    <name evidence="9" type="ORF">EPUS_02650</name>
</gene>
<dbReference type="eggNOG" id="ENOG502RSJA">
    <property type="taxonomic scope" value="Eukaryota"/>
</dbReference>
<dbReference type="OrthoDB" id="2988756at2759"/>
<evidence type="ECO:0000256" key="5">
    <source>
        <dbReference type="ARBA" id="ARBA00038359"/>
    </source>
</evidence>
<keyword evidence="10" id="KW-1185">Reference proteome</keyword>
<feature type="transmembrane region" description="Helical" evidence="7">
    <location>
        <begin position="52"/>
        <end position="73"/>
    </location>
</feature>
<dbReference type="RefSeq" id="XP_007785763.1">
    <property type="nucleotide sequence ID" value="XM_007787573.1"/>
</dbReference>
<protein>
    <recommendedName>
        <fullName evidence="8">Rhodopsin domain-containing protein</fullName>
    </recommendedName>
</protein>
<feature type="transmembrane region" description="Helical" evidence="7">
    <location>
        <begin position="202"/>
        <end position="225"/>
    </location>
</feature>
<evidence type="ECO:0000313" key="10">
    <source>
        <dbReference type="Proteomes" id="UP000019373"/>
    </source>
</evidence>
<comment type="similarity">
    <text evidence="5">Belongs to the SAT4 family.</text>
</comment>
<feature type="compositionally biased region" description="Basic and acidic residues" evidence="6">
    <location>
        <begin position="412"/>
        <end position="434"/>
    </location>
</feature>
<evidence type="ECO:0000256" key="7">
    <source>
        <dbReference type="SAM" id="Phobius"/>
    </source>
</evidence>
<keyword evidence="2 7" id="KW-0812">Transmembrane</keyword>
<comment type="subcellular location">
    <subcellularLocation>
        <location evidence="1">Membrane</location>
        <topology evidence="1">Multi-pass membrane protein</topology>
    </subcellularLocation>
</comment>
<dbReference type="PANTHER" id="PTHR33048">
    <property type="entry name" value="PTH11-LIKE INTEGRAL MEMBRANE PROTEIN (AFU_ORTHOLOGUE AFUA_5G11245)"/>
    <property type="match status" value="1"/>
</dbReference>
<dbReference type="InterPro" id="IPR049326">
    <property type="entry name" value="Rhodopsin_dom_fungi"/>
</dbReference>
<feature type="domain" description="Rhodopsin" evidence="8">
    <location>
        <begin position="29"/>
        <end position="291"/>
    </location>
</feature>
<accession>U1GWR5</accession>
<organism evidence="9 10">
    <name type="scientific">Endocarpon pusillum (strain Z07020 / HMAS-L-300199)</name>
    <name type="common">Lichen-forming fungus</name>
    <dbReference type="NCBI Taxonomy" id="1263415"/>
    <lineage>
        <taxon>Eukaryota</taxon>
        <taxon>Fungi</taxon>
        <taxon>Dikarya</taxon>
        <taxon>Ascomycota</taxon>
        <taxon>Pezizomycotina</taxon>
        <taxon>Eurotiomycetes</taxon>
        <taxon>Chaetothyriomycetidae</taxon>
        <taxon>Verrucariales</taxon>
        <taxon>Verrucariaceae</taxon>
        <taxon>Endocarpon</taxon>
    </lineage>
</organism>
<dbReference type="InterPro" id="IPR052337">
    <property type="entry name" value="SAT4-like"/>
</dbReference>
<feature type="transmembrane region" description="Helical" evidence="7">
    <location>
        <begin position="14"/>
        <end position="32"/>
    </location>
</feature>